<reference evidence="1 2" key="1">
    <citation type="submission" date="2017-02" db="EMBL/GenBank/DDBJ databases">
        <authorList>
            <person name="Peterson S.W."/>
        </authorList>
    </citation>
    <scope>NUCLEOTIDE SEQUENCE [LARGE SCALE GENOMIC DNA]</scope>
    <source>
        <strain evidence="1 2">ATCC 700028</strain>
    </source>
</reference>
<dbReference type="EMBL" id="FUWX01000019">
    <property type="protein sequence ID" value="SJZ99444.1"/>
    <property type="molecule type" value="Genomic_DNA"/>
</dbReference>
<gene>
    <name evidence="1" type="ORF">SAMN02745174_02201</name>
</gene>
<dbReference type="AlphaFoldDB" id="A0A1T4Q6Y2"/>
<keyword evidence="2" id="KW-1185">Reference proteome</keyword>
<proteinExistence type="predicted"/>
<dbReference type="STRING" id="180163.SAMN02745174_02201"/>
<dbReference type="RefSeq" id="WP_078694646.1">
    <property type="nucleotide sequence ID" value="NZ_FUWX01000019.1"/>
</dbReference>
<evidence type="ECO:0000313" key="1">
    <source>
        <dbReference type="EMBL" id="SJZ99444.1"/>
    </source>
</evidence>
<sequence>MELIKKVMKDLDEYGLIKNEKIYLEKREQLYMLSLMINGKYRLIHADTNRENFIKFLDNFFI</sequence>
<protein>
    <submittedName>
        <fullName evidence="1">Uncharacterized protein</fullName>
    </submittedName>
</protein>
<dbReference type="Proteomes" id="UP000191153">
    <property type="component" value="Unassembled WGS sequence"/>
</dbReference>
<accession>A0A1T4Q6Y2</accession>
<evidence type="ECO:0000313" key="2">
    <source>
        <dbReference type="Proteomes" id="UP000191153"/>
    </source>
</evidence>
<organism evidence="1 2">
    <name type="scientific">Cetobacterium ceti</name>
    <dbReference type="NCBI Taxonomy" id="180163"/>
    <lineage>
        <taxon>Bacteria</taxon>
        <taxon>Fusobacteriati</taxon>
        <taxon>Fusobacteriota</taxon>
        <taxon>Fusobacteriia</taxon>
        <taxon>Fusobacteriales</taxon>
        <taxon>Fusobacteriaceae</taxon>
        <taxon>Cetobacterium</taxon>
    </lineage>
</organism>
<name>A0A1T4Q6Y2_9FUSO</name>